<dbReference type="Gene3D" id="3.30.160.60">
    <property type="entry name" value="Classic Zinc Finger"/>
    <property type="match status" value="1"/>
</dbReference>
<organism evidence="3">
    <name type="scientific">Klosneuvirus KNV1</name>
    <dbReference type="NCBI Taxonomy" id="1977640"/>
    <lineage>
        <taxon>Viruses</taxon>
        <taxon>Varidnaviria</taxon>
        <taxon>Bamfordvirae</taxon>
        <taxon>Nucleocytoviricota</taxon>
        <taxon>Megaviricetes</taxon>
        <taxon>Imitervirales</taxon>
        <taxon>Mimiviridae</taxon>
        <taxon>Klosneuvirinae</taxon>
        <taxon>Klosneuvirus</taxon>
    </lineage>
</organism>
<proteinExistence type="predicted"/>
<dbReference type="EMBL" id="KY684108">
    <property type="protein sequence ID" value="ARF11229.1"/>
    <property type="molecule type" value="Genomic_DNA"/>
</dbReference>
<gene>
    <name evidence="3" type="ORF">Klosneuvirus_1_86</name>
</gene>
<evidence type="ECO:0000313" key="3">
    <source>
        <dbReference type="EMBL" id="ARF11229.1"/>
    </source>
</evidence>
<sequence>MAEIAKASKIYICDKCHYQTHLLDSYKKHCKTGLHKTGKRKSRSDKLADNYKCDKCSYITTAKLNLKTHVLNNHSSKEEKKSGFKYYCDKCDLGVFTASSFKNHTDTQKHKSKTV</sequence>
<keyword evidence="1" id="KW-0863">Zinc-finger</keyword>
<feature type="domain" description="C2H2-type" evidence="2">
    <location>
        <begin position="51"/>
        <end position="79"/>
    </location>
</feature>
<dbReference type="InterPro" id="IPR036236">
    <property type="entry name" value="Znf_C2H2_sf"/>
</dbReference>
<keyword evidence="1" id="KW-0862">Zinc</keyword>
<evidence type="ECO:0000256" key="1">
    <source>
        <dbReference type="PROSITE-ProRule" id="PRU00042"/>
    </source>
</evidence>
<dbReference type="PROSITE" id="PS00028">
    <property type="entry name" value="ZINC_FINGER_C2H2_1"/>
    <property type="match status" value="1"/>
</dbReference>
<dbReference type="SUPFAM" id="SSF57667">
    <property type="entry name" value="beta-beta-alpha zinc fingers"/>
    <property type="match status" value="1"/>
</dbReference>
<protein>
    <recommendedName>
        <fullName evidence="2">C2H2-type domain-containing protein</fullName>
    </recommendedName>
</protein>
<dbReference type="PROSITE" id="PS50157">
    <property type="entry name" value="ZINC_FINGER_C2H2_2"/>
    <property type="match status" value="1"/>
</dbReference>
<evidence type="ECO:0000259" key="2">
    <source>
        <dbReference type="PROSITE" id="PS50157"/>
    </source>
</evidence>
<name>A0A1V0SHN3_9VIRU</name>
<keyword evidence="1" id="KW-0479">Metal-binding</keyword>
<dbReference type="GO" id="GO:0008270">
    <property type="term" value="F:zinc ion binding"/>
    <property type="evidence" value="ECO:0007669"/>
    <property type="project" value="UniProtKB-KW"/>
</dbReference>
<reference evidence="3" key="1">
    <citation type="journal article" date="2017" name="Science">
        <title>Giant viruses with an expanded complement of translation system components.</title>
        <authorList>
            <person name="Schulz F."/>
            <person name="Yutin N."/>
            <person name="Ivanova N.N."/>
            <person name="Ortega D.R."/>
            <person name="Lee T.K."/>
            <person name="Vierheilig J."/>
            <person name="Daims H."/>
            <person name="Horn M."/>
            <person name="Wagner M."/>
            <person name="Jensen G.J."/>
            <person name="Kyrpides N.C."/>
            <person name="Koonin E.V."/>
            <person name="Woyke T."/>
        </authorList>
    </citation>
    <scope>NUCLEOTIDE SEQUENCE</scope>
    <source>
        <strain evidence="3">KNV1</strain>
    </source>
</reference>
<accession>A0A1V0SHN3</accession>
<dbReference type="SMART" id="SM00355">
    <property type="entry name" value="ZnF_C2H2"/>
    <property type="match status" value="3"/>
</dbReference>
<dbReference type="InterPro" id="IPR013087">
    <property type="entry name" value="Znf_C2H2_type"/>
</dbReference>